<name>A0A9P0HBK6_NEZVI</name>
<dbReference type="Proteomes" id="UP001152798">
    <property type="component" value="Chromosome 4"/>
</dbReference>
<keyword evidence="1" id="KW-0812">Transmembrane</keyword>
<reference evidence="2" key="1">
    <citation type="submission" date="2022-01" db="EMBL/GenBank/DDBJ databases">
        <authorList>
            <person name="King R."/>
        </authorList>
    </citation>
    <scope>NUCLEOTIDE SEQUENCE</scope>
</reference>
<keyword evidence="1" id="KW-0472">Membrane</keyword>
<evidence type="ECO:0000313" key="3">
    <source>
        <dbReference type="Proteomes" id="UP001152798"/>
    </source>
</evidence>
<dbReference type="AlphaFoldDB" id="A0A9P0HBK6"/>
<evidence type="ECO:0000256" key="1">
    <source>
        <dbReference type="SAM" id="Phobius"/>
    </source>
</evidence>
<feature type="transmembrane region" description="Helical" evidence="1">
    <location>
        <begin position="12"/>
        <end position="32"/>
    </location>
</feature>
<gene>
    <name evidence="2" type="ORF">NEZAVI_LOCUS8488</name>
</gene>
<dbReference type="EMBL" id="OV725080">
    <property type="protein sequence ID" value="CAH1398932.1"/>
    <property type="molecule type" value="Genomic_DNA"/>
</dbReference>
<organism evidence="2 3">
    <name type="scientific">Nezara viridula</name>
    <name type="common">Southern green stink bug</name>
    <name type="synonym">Cimex viridulus</name>
    <dbReference type="NCBI Taxonomy" id="85310"/>
    <lineage>
        <taxon>Eukaryota</taxon>
        <taxon>Metazoa</taxon>
        <taxon>Ecdysozoa</taxon>
        <taxon>Arthropoda</taxon>
        <taxon>Hexapoda</taxon>
        <taxon>Insecta</taxon>
        <taxon>Pterygota</taxon>
        <taxon>Neoptera</taxon>
        <taxon>Paraneoptera</taxon>
        <taxon>Hemiptera</taxon>
        <taxon>Heteroptera</taxon>
        <taxon>Panheteroptera</taxon>
        <taxon>Pentatomomorpha</taxon>
        <taxon>Pentatomoidea</taxon>
        <taxon>Pentatomidae</taxon>
        <taxon>Pentatominae</taxon>
        <taxon>Nezara</taxon>
    </lineage>
</organism>
<keyword evidence="3" id="KW-1185">Reference proteome</keyword>
<proteinExistence type="predicted"/>
<sequence>MLHNGYSMFKKKISYLLCHLILLWTGISNLLGDFD</sequence>
<keyword evidence="1" id="KW-1133">Transmembrane helix</keyword>
<protein>
    <submittedName>
        <fullName evidence="2">Uncharacterized protein</fullName>
    </submittedName>
</protein>
<evidence type="ECO:0000313" key="2">
    <source>
        <dbReference type="EMBL" id="CAH1398932.1"/>
    </source>
</evidence>
<accession>A0A9P0HBK6</accession>